<feature type="repeat" description="PPR" evidence="3">
    <location>
        <begin position="351"/>
        <end position="381"/>
    </location>
</feature>
<dbReference type="GO" id="GO:0003723">
    <property type="term" value="F:RNA binding"/>
    <property type="evidence" value="ECO:0007669"/>
    <property type="project" value="InterPro"/>
</dbReference>
<dbReference type="GO" id="GO:0009451">
    <property type="term" value="P:RNA modification"/>
    <property type="evidence" value="ECO:0007669"/>
    <property type="project" value="InterPro"/>
</dbReference>
<dbReference type="Gene3D" id="1.25.40.10">
    <property type="entry name" value="Tetratricopeptide repeat domain"/>
    <property type="match status" value="3"/>
</dbReference>
<evidence type="ECO:0000256" key="2">
    <source>
        <dbReference type="ARBA" id="ARBA00061659"/>
    </source>
</evidence>
<protein>
    <recommendedName>
        <fullName evidence="6">Pentatricopeptide repeat-containing protein</fullName>
    </recommendedName>
</protein>
<dbReference type="SUPFAM" id="SSF48452">
    <property type="entry name" value="TPR-like"/>
    <property type="match status" value="1"/>
</dbReference>
<dbReference type="FunFam" id="1.25.40.10:FF:000280">
    <property type="entry name" value="Pentatricopeptide repeat-containing protein"/>
    <property type="match status" value="1"/>
</dbReference>
<dbReference type="InterPro" id="IPR046960">
    <property type="entry name" value="PPR_At4g14850-like_plant"/>
</dbReference>
<dbReference type="Pfam" id="PF13041">
    <property type="entry name" value="PPR_2"/>
    <property type="match status" value="2"/>
</dbReference>
<dbReference type="PANTHER" id="PTHR47926:SF347">
    <property type="entry name" value="PENTATRICOPEPTIDE REPEAT-CONTAINING PROTEIN"/>
    <property type="match status" value="1"/>
</dbReference>
<gene>
    <name evidence="4" type="ORF">LITE_LOCUS43373</name>
</gene>
<feature type="repeat" description="PPR" evidence="3">
    <location>
        <begin position="316"/>
        <end position="350"/>
    </location>
</feature>
<dbReference type="Pfam" id="PF20431">
    <property type="entry name" value="E_motif"/>
    <property type="match status" value="1"/>
</dbReference>
<evidence type="ECO:0000313" key="4">
    <source>
        <dbReference type="EMBL" id="CAI0544939.1"/>
    </source>
</evidence>
<name>A0AAV0QIJ5_9ROSI</name>
<dbReference type="InterPro" id="IPR011990">
    <property type="entry name" value="TPR-like_helical_dom_sf"/>
</dbReference>
<dbReference type="NCBIfam" id="TIGR00756">
    <property type="entry name" value="PPR"/>
    <property type="match status" value="3"/>
</dbReference>
<evidence type="ECO:0008006" key="6">
    <source>
        <dbReference type="Google" id="ProtNLM"/>
    </source>
</evidence>
<dbReference type="InterPro" id="IPR046848">
    <property type="entry name" value="E_motif"/>
</dbReference>
<organism evidence="4 5">
    <name type="scientific">Linum tenue</name>
    <dbReference type="NCBI Taxonomy" id="586396"/>
    <lineage>
        <taxon>Eukaryota</taxon>
        <taxon>Viridiplantae</taxon>
        <taxon>Streptophyta</taxon>
        <taxon>Embryophyta</taxon>
        <taxon>Tracheophyta</taxon>
        <taxon>Spermatophyta</taxon>
        <taxon>Magnoliopsida</taxon>
        <taxon>eudicotyledons</taxon>
        <taxon>Gunneridae</taxon>
        <taxon>Pentapetalae</taxon>
        <taxon>rosids</taxon>
        <taxon>fabids</taxon>
        <taxon>Malpighiales</taxon>
        <taxon>Linaceae</taxon>
        <taxon>Linum</taxon>
    </lineage>
</organism>
<dbReference type="Pfam" id="PF01535">
    <property type="entry name" value="PPR"/>
    <property type="match status" value="4"/>
</dbReference>
<comment type="caution">
    <text evidence="4">The sequence shown here is derived from an EMBL/GenBank/DDBJ whole genome shotgun (WGS) entry which is preliminary data.</text>
</comment>
<proteinExistence type="inferred from homology"/>
<dbReference type="PROSITE" id="PS51375">
    <property type="entry name" value="PPR"/>
    <property type="match status" value="4"/>
</dbReference>
<dbReference type="Proteomes" id="UP001154282">
    <property type="component" value="Unassembled WGS sequence"/>
</dbReference>
<evidence type="ECO:0000256" key="1">
    <source>
        <dbReference type="ARBA" id="ARBA00022737"/>
    </source>
</evidence>
<comment type="similarity">
    <text evidence="2">Belongs to the PPR family. PCMP-E subfamily.</text>
</comment>
<dbReference type="AlphaFoldDB" id="A0AAV0QIJ5"/>
<sequence>MCNRFGEFRNVRNVVDQLMPFKNVNLSDGNIIGSSQMGTGRLETDFVRKATNLLRFVVDSRLLKEGRIVHSWAYTSGLCRNLSVSTALLSMYVKLRDLHSAGKLFVKMPDKDCVVWNIMISAYSHNGHPEKSVQLLREMLKSGTKADLFTALPAASSIGQLKSLGWCKELHTYVTRNELGYQVSVHNALVDMYCECACLDYARKVFDSIIDKTVVSWSTLMKGYVKHDHSLAALSLFSKMNSVGPQVDFIAIINILPACVNTGALEQVKSLHGYSVKLGLNLLSALNTALLTSYAKCGSMDMARKIFFIEEKFDRDIIIWNSMISSHAKHGDWSQCFELYKQMKHSNLKPDEFTFLSLLTACVNSGLVEEGRALFKEMTETYKQSPSQEHYACMVDLLGRAGLVNEAKELVESMAFKPDARIWGPLLSACKLHPNTTELAEFAAENLIIAEPRNAGNYILLSNIYAAAGEWDGVAKMRSFLRDKGLKKTPGCSWVEINGQSHEFRVADRSHPKADSIYGTLSSLELEIKAARDEFGREAKGLAVDSDLFW</sequence>
<dbReference type="InterPro" id="IPR002885">
    <property type="entry name" value="PPR_rpt"/>
</dbReference>
<evidence type="ECO:0000256" key="3">
    <source>
        <dbReference type="PROSITE-ProRule" id="PRU00708"/>
    </source>
</evidence>
<keyword evidence="1" id="KW-0677">Repeat</keyword>
<dbReference type="EMBL" id="CAMGYJ010000009">
    <property type="protein sequence ID" value="CAI0544939.1"/>
    <property type="molecule type" value="Genomic_DNA"/>
</dbReference>
<keyword evidence="5" id="KW-1185">Reference proteome</keyword>
<feature type="repeat" description="PPR" evidence="3">
    <location>
        <begin position="112"/>
        <end position="146"/>
    </location>
</feature>
<dbReference type="PANTHER" id="PTHR47926">
    <property type="entry name" value="PENTATRICOPEPTIDE REPEAT-CONTAINING PROTEIN"/>
    <property type="match status" value="1"/>
</dbReference>
<accession>A0AAV0QIJ5</accession>
<feature type="repeat" description="PPR" evidence="3">
    <location>
        <begin position="213"/>
        <end position="247"/>
    </location>
</feature>
<dbReference type="FunFam" id="1.25.40.10:FF:000031">
    <property type="entry name" value="Pentatricopeptide repeat-containing protein mitochondrial"/>
    <property type="match status" value="1"/>
</dbReference>
<dbReference type="FunFam" id="1.25.40.10:FF:000351">
    <property type="entry name" value="Pentatricopeptide repeat-containing protein"/>
    <property type="match status" value="1"/>
</dbReference>
<evidence type="ECO:0000313" key="5">
    <source>
        <dbReference type="Proteomes" id="UP001154282"/>
    </source>
</evidence>
<reference evidence="4" key="1">
    <citation type="submission" date="2022-08" db="EMBL/GenBank/DDBJ databases">
        <authorList>
            <person name="Gutierrez-Valencia J."/>
        </authorList>
    </citation>
    <scope>NUCLEOTIDE SEQUENCE</scope>
</reference>